<dbReference type="Proteomes" id="UP001169063">
    <property type="component" value="Unassembled WGS sequence"/>
</dbReference>
<dbReference type="InterPro" id="IPR050623">
    <property type="entry name" value="Glucan_succinyl_AcylTrfase"/>
</dbReference>
<feature type="transmembrane region" description="Helical" evidence="1">
    <location>
        <begin position="183"/>
        <end position="205"/>
    </location>
</feature>
<dbReference type="InterPro" id="IPR002656">
    <property type="entry name" value="Acyl_transf_3_dom"/>
</dbReference>
<dbReference type="EMBL" id="JAUKTR010000001">
    <property type="protein sequence ID" value="MDO1558549.1"/>
    <property type="molecule type" value="Genomic_DNA"/>
</dbReference>
<keyword evidence="4" id="KW-1185">Reference proteome</keyword>
<feature type="transmembrane region" description="Helical" evidence="1">
    <location>
        <begin position="54"/>
        <end position="74"/>
    </location>
</feature>
<dbReference type="RefSeq" id="WP_302108958.1">
    <property type="nucleotide sequence ID" value="NZ_JAUKTR010000001.1"/>
</dbReference>
<keyword evidence="3" id="KW-0012">Acyltransferase</keyword>
<dbReference type="PANTHER" id="PTHR36927">
    <property type="entry name" value="BLR4337 PROTEIN"/>
    <property type="match status" value="1"/>
</dbReference>
<keyword evidence="1" id="KW-0472">Membrane</keyword>
<keyword evidence="1" id="KW-0812">Transmembrane</keyword>
<evidence type="ECO:0000256" key="1">
    <source>
        <dbReference type="SAM" id="Phobius"/>
    </source>
</evidence>
<sequence>MTAAADRRYDLDWLRILAFAVLILFHVGLFYAGWDWHVKSPRASGALDATLLLTSPWRLGLLFFVSGCACRFMLDRSDPWTFAWDRTWRLLPPLIFAAFLIMPPQSYFELIQDGQVVAPGLIDYGWRWLAGLFGLPCDGPCLPVPTWNNMWFVAYVLAYALALAALVRARGPLTGLSERIERLSPVMLLILPWLTLSLFRLALFPWAHRPHVLLADWYEHAVWFSLFVGGYLIAKSEVVAERLAHLRWIALSLAVAAYLLNLFYIWAWHGRGEPSPLWAYFGMRFVFAAEQWFWVAAALGFARRYLSFDHPIRRYMTVAIFPFYIVHQTIIIMVAPSLAGLWLPLWLEAALLIAATFGGSWIIYEIVRRISWLRRVFGLKSQPTLRSAKRPPAAA</sequence>
<dbReference type="GO" id="GO:0016746">
    <property type="term" value="F:acyltransferase activity"/>
    <property type="evidence" value="ECO:0007669"/>
    <property type="project" value="UniProtKB-KW"/>
</dbReference>
<feature type="domain" description="Acyltransferase 3" evidence="2">
    <location>
        <begin position="9"/>
        <end position="364"/>
    </location>
</feature>
<feature type="transmembrane region" description="Helical" evidence="1">
    <location>
        <begin position="314"/>
        <end position="335"/>
    </location>
</feature>
<feature type="transmembrane region" description="Helical" evidence="1">
    <location>
        <begin position="86"/>
        <end position="103"/>
    </location>
</feature>
<name>A0ABT8SJ35_9CAUL</name>
<comment type="caution">
    <text evidence="3">The sequence shown here is derived from an EMBL/GenBank/DDBJ whole genome shotgun (WGS) entry which is preliminary data.</text>
</comment>
<evidence type="ECO:0000313" key="4">
    <source>
        <dbReference type="Proteomes" id="UP001169063"/>
    </source>
</evidence>
<organism evidence="3 4">
    <name type="scientific">Peiella sedimenti</name>
    <dbReference type="NCBI Taxonomy" id="3061083"/>
    <lineage>
        <taxon>Bacteria</taxon>
        <taxon>Pseudomonadati</taxon>
        <taxon>Pseudomonadota</taxon>
        <taxon>Alphaproteobacteria</taxon>
        <taxon>Caulobacterales</taxon>
        <taxon>Caulobacteraceae</taxon>
        <taxon>Peiella</taxon>
    </lineage>
</organism>
<reference evidence="3" key="1">
    <citation type="submission" date="2023-07" db="EMBL/GenBank/DDBJ databases">
        <title>Brevundimonas soil sp. nov., isolated from the soil of chemical plant.</title>
        <authorList>
            <person name="Wu N."/>
        </authorList>
    </citation>
    <scope>NUCLEOTIDE SEQUENCE</scope>
    <source>
        <strain evidence="3">XZ-24</strain>
    </source>
</reference>
<feature type="transmembrane region" description="Helical" evidence="1">
    <location>
        <begin position="278"/>
        <end position="302"/>
    </location>
</feature>
<protein>
    <submittedName>
        <fullName evidence="3">Acyltransferase family protein</fullName>
    </submittedName>
</protein>
<accession>A0ABT8SJ35</accession>
<feature type="transmembrane region" description="Helical" evidence="1">
    <location>
        <begin position="246"/>
        <end position="266"/>
    </location>
</feature>
<feature type="transmembrane region" description="Helical" evidence="1">
    <location>
        <begin position="341"/>
        <end position="364"/>
    </location>
</feature>
<feature type="transmembrane region" description="Helical" evidence="1">
    <location>
        <begin position="152"/>
        <end position="171"/>
    </location>
</feature>
<evidence type="ECO:0000313" key="3">
    <source>
        <dbReference type="EMBL" id="MDO1558549.1"/>
    </source>
</evidence>
<keyword evidence="1" id="KW-1133">Transmembrane helix</keyword>
<evidence type="ECO:0000259" key="2">
    <source>
        <dbReference type="Pfam" id="PF01757"/>
    </source>
</evidence>
<proteinExistence type="predicted"/>
<feature type="transmembrane region" description="Helical" evidence="1">
    <location>
        <begin position="217"/>
        <end position="234"/>
    </location>
</feature>
<gene>
    <name evidence="3" type="ORF">Q0812_03795</name>
</gene>
<dbReference type="Pfam" id="PF01757">
    <property type="entry name" value="Acyl_transf_3"/>
    <property type="match status" value="1"/>
</dbReference>
<feature type="transmembrane region" description="Helical" evidence="1">
    <location>
        <begin position="12"/>
        <end position="34"/>
    </location>
</feature>
<dbReference type="PANTHER" id="PTHR36927:SF3">
    <property type="entry name" value="GLUCANS BIOSYNTHESIS PROTEIN C"/>
    <property type="match status" value="1"/>
</dbReference>
<keyword evidence="3" id="KW-0808">Transferase</keyword>